<dbReference type="OrthoDB" id="309409at2759"/>
<comment type="caution">
    <text evidence="1">The sequence shown here is derived from an EMBL/GenBank/DDBJ whole genome shotgun (WGS) entry which is preliminary data.</text>
</comment>
<keyword evidence="2" id="KW-1185">Reference proteome</keyword>
<accession>A0A8S1RST6</accession>
<reference evidence="1" key="1">
    <citation type="submission" date="2021-01" db="EMBL/GenBank/DDBJ databases">
        <authorList>
            <consortium name="Genoscope - CEA"/>
            <person name="William W."/>
        </authorList>
    </citation>
    <scope>NUCLEOTIDE SEQUENCE</scope>
</reference>
<evidence type="ECO:0000313" key="1">
    <source>
        <dbReference type="EMBL" id="CAD8131248.1"/>
    </source>
</evidence>
<protein>
    <submittedName>
        <fullName evidence="1">Uncharacterized protein</fullName>
    </submittedName>
</protein>
<evidence type="ECO:0000313" key="2">
    <source>
        <dbReference type="Proteomes" id="UP000692954"/>
    </source>
</evidence>
<organism evidence="1 2">
    <name type="scientific">Paramecium sonneborni</name>
    <dbReference type="NCBI Taxonomy" id="65129"/>
    <lineage>
        <taxon>Eukaryota</taxon>
        <taxon>Sar</taxon>
        <taxon>Alveolata</taxon>
        <taxon>Ciliophora</taxon>
        <taxon>Intramacronucleata</taxon>
        <taxon>Oligohymenophorea</taxon>
        <taxon>Peniculida</taxon>
        <taxon>Parameciidae</taxon>
        <taxon>Paramecium</taxon>
    </lineage>
</organism>
<gene>
    <name evidence="1" type="ORF">PSON_ATCC_30995.1.T4230003</name>
</gene>
<dbReference type="Proteomes" id="UP000692954">
    <property type="component" value="Unassembled WGS sequence"/>
</dbReference>
<dbReference type="EMBL" id="CAJJDN010000423">
    <property type="protein sequence ID" value="CAD8131248.1"/>
    <property type="molecule type" value="Genomic_DNA"/>
</dbReference>
<dbReference type="AlphaFoldDB" id="A0A8S1RST6"/>
<name>A0A8S1RST6_9CILI</name>
<proteinExistence type="predicted"/>
<sequence length="807" mass="98291">MRLKICNFLFKNIEFNDIRWIKQNQCKIDEILTIQKQRIQDDIQKNKKTNLRGGGTSETKFEEQVNDQQQQIVEEQVITRELDIFQYIQFYSQLILRISEKKIDEVEIKQVDKVLQLFHQNEANLYNLSNQKELNQRQILIIQKAIESICFLLRRIKKPKRLLSYNLLQCIQQLFMILYSQLRLHNSIKFNTKYFQQFKEDQKDQAYSKQKDLHEIYDYQYSLIQILVKYLEELDVKNQKQEQLIFQYKKFQEQNDMIFRLIENAKGCFDDSVNQSKIHQYDIYYFFQSLKLVIIRIIKFNQDVQIDQIINQLWNGYQFSIEKNKKMIVHLHFLEMLFNLITYDQGQQDQFIDQTRVYCNELQFKLLQLNIWEHYIKIQQDKLIKQFIKFSFIKIINTTDNEKLQLKKKITINFSQKKKDFQIVQANFKNLINEKDCQKNLNKLYTERLMEHKEEMLQNYKFQQQNDEQQQYFNQINIPLKVKKNDNIENDLFDEFDFNCNDQIQQKAEINNFLWNTTNINEYNFKKTLIFFMKFPGDNIWKKILKLAEFSFDKYERKSFYQDVIKGQENLVLLFDGYDELKQKYIDQKLNIISSNELFRPQLGKNVKVIYTSRIETLNYEEYTQQFLGNKEKTFTQVEIKFFEEPQINQYLEQYYIQGIRQKLYCNSDKFIQNSQKQNSIISINNFKEIWEIFLLEDIQKLLRYPEQNKTKQIISDELLSNLFYKLQTILDCEDKSFKDEQEEFRDDFKKIQSQSQIMKQITNNQIKDLIKTPQSFKIILSVLLGIDKLPINKKTRFRLRLQKLKT</sequence>